<name>A0A2T7TGA8_9ACTN</name>
<evidence type="ECO:0000256" key="3">
    <source>
        <dbReference type="RuleBase" id="RU003694"/>
    </source>
</evidence>
<dbReference type="GO" id="GO:0004315">
    <property type="term" value="F:3-oxoacyl-[acyl-carrier-protein] synthase activity"/>
    <property type="evidence" value="ECO:0007669"/>
    <property type="project" value="TreeGrafter"/>
</dbReference>
<evidence type="ECO:0000259" key="4">
    <source>
        <dbReference type="PROSITE" id="PS52004"/>
    </source>
</evidence>
<evidence type="ECO:0000256" key="2">
    <source>
        <dbReference type="ARBA" id="ARBA00022679"/>
    </source>
</evidence>
<sequence length="378" mass="39698">MSWPITGIGALASIGRDPDELFESLCGGRSGLAPLRGFDSAKFKAGHLFEIDDRPAPGADVPGRATRFLLDAVGQAARDAGLGEDLSDVPVLIGTGLRELRSLELWWRDGAEFAAERMHFGTALRERFGAVNTHTFSNACSASLYALALAVDQLESGAAEHVIVAGADSITESMFGLTDAFQLQPPGRLRPFDVNRKGTILGEGAGAIVLSRGADGHRRIYGRVRSVGVNCDAYHTTAPDRAGVAAAIRQAHERAGVKPGNVDLVMLHGTGTPLNDEVEVRAMCDVFGEHAKVPLVTAIKSMTGHTAGSAGVLSVITALQAMSTGRIPPVTELDEPTEEVRALRLVHTTAATGHIDVAQINGFGFGGLNAVAIVEAVR</sequence>
<dbReference type="GO" id="GO:0006633">
    <property type="term" value="P:fatty acid biosynthetic process"/>
    <property type="evidence" value="ECO:0007669"/>
    <property type="project" value="TreeGrafter"/>
</dbReference>
<dbReference type="RefSeq" id="WP_030354232.1">
    <property type="nucleotide sequence ID" value="NZ_AZSP01000006.1"/>
</dbReference>
<accession>A0A2T7TGA8</accession>
<dbReference type="InterPro" id="IPR014031">
    <property type="entry name" value="Ketoacyl_synth_C"/>
</dbReference>
<dbReference type="SUPFAM" id="SSF53901">
    <property type="entry name" value="Thiolase-like"/>
    <property type="match status" value="2"/>
</dbReference>
<dbReference type="Gene3D" id="3.40.47.10">
    <property type="match status" value="1"/>
</dbReference>
<evidence type="ECO:0000313" key="6">
    <source>
        <dbReference type="Proteomes" id="UP000245992"/>
    </source>
</evidence>
<dbReference type="OrthoDB" id="9808669at2"/>
<dbReference type="SMART" id="SM00825">
    <property type="entry name" value="PKS_KS"/>
    <property type="match status" value="1"/>
</dbReference>
<evidence type="ECO:0000313" key="5">
    <source>
        <dbReference type="EMBL" id="PVE14128.1"/>
    </source>
</evidence>
<gene>
    <name evidence="5" type="ORF">Y717_25255</name>
</gene>
<dbReference type="Proteomes" id="UP000245992">
    <property type="component" value="Unassembled WGS sequence"/>
</dbReference>
<comment type="similarity">
    <text evidence="1 3">Belongs to the thiolase-like superfamily. Beta-ketoacyl-ACP synthases family.</text>
</comment>
<dbReference type="STRING" id="1440053.GCA_000718095_05257"/>
<dbReference type="InterPro" id="IPR020841">
    <property type="entry name" value="PKS_Beta-ketoAc_synthase_dom"/>
</dbReference>
<dbReference type="AlphaFoldDB" id="A0A2T7TGA8"/>
<evidence type="ECO:0000256" key="1">
    <source>
        <dbReference type="ARBA" id="ARBA00008467"/>
    </source>
</evidence>
<dbReference type="InterPro" id="IPR000794">
    <property type="entry name" value="Beta-ketoacyl_synthase"/>
</dbReference>
<reference evidence="5 6" key="1">
    <citation type="submission" date="2013-12" db="EMBL/GenBank/DDBJ databases">
        <title>Annotated genome of Streptomyces scopuliridis.</title>
        <authorList>
            <person name="Olson J.B."/>
        </authorList>
    </citation>
    <scope>NUCLEOTIDE SEQUENCE [LARGE SCALE GENOMIC DNA]</scope>
    <source>
        <strain evidence="5 6">RB72</strain>
    </source>
</reference>
<dbReference type="PANTHER" id="PTHR11712:SF336">
    <property type="entry name" value="3-OXOACYL-[ACYL-CARRIER-PROTEIN] SYNTHASE, MITOCHONDRIAL"/>
    <property type="match status" value="1"/>
</dbReference>
<dbReference type="Pfam" id="PF02801">
    <property type="entry name" value="Ketoacyl-synt_C"/>
    <property type="match status" value="1"/>
</dbReference>
<proteinExistence type="inferred from homology"/>
<keyword evidence="2 3" id="KW-0808">Transferase</keyword>
<dbReference type="InterPro" id="IPR016039">
    <property type="entry name" value="Thiolase-like"/>
</dbReference>
<organism evidence="5 6">
    <name type="scientific">Streptomyces scopuliridis RB72</name>
    <dbReference type="NCBI Taxonomy" id="1440053"/>
    <lineage>
        <taxon>Bacteria</taxon>
        <taxon>Bacillati</taxon>
        <taxon>Actinomycetota</taxon>
        <taxon>Actinomycetes</taxon>
        <taxon>Kitasatosporales</taxon>
        <taxon>Streptomycetaceae</taxon>
        <taxon>Streptomyces</taxon>
    </lineage>
</organism>
<comment type="caution">
    <text evidence="5">The sequence shown here is derived from an EMBL/GenBank/DDBJ whole genome shotgun (WGS) entry which is preliminary data.</text>
</comment>
<dbReference type="PROSITE" id="PS52004">
    <property type="entry name" value="KS3_2"/>
    <property type="match status" value="1"/>
</dbReference>
<keyword evidence="6" id="KW-1185">Reference proteome</keyword>
<dbReference type="EMBL" id="AZSP01000006">
    <property type="protein sequence ID" value="PVE14128.1"/>
    <property type="molecule type" value="Genomic_DNA"/>
</dbReference>
<dbReference type="InterPro" id="IPR014030">
    <property type="entry name" value="Ketoacyl_synth_N"/>
</dbReference>
<dbReference type="PANTHER" id="PTHR11712">
    <property type="entry name" value="POLYKETIDE SYNTHASE-RELATED"/>
    <property type="match status" value="1"/>
</dbReference>
<protein>
    <submittedName>
        <fullName evidence="5">3-oxoacyl-ACP synthase</fullName>
    </submittedName>
</protein>
<feature type="domain" description="Ketosynthase family 3 (KS3)" evidence="4">
    <location>
        <begin position="1"/>
        <end position="376"/>
    </location>
</feature>
<dbReference type="Pfam" id="PF00109">
    <property type="entry name" value="ketoacyl-synt"/>
    <property type="match status" value="1"/>
</dbReference>